<evidence type="ECO:0000313" key="2">
    <source>
        <dbReference type="Proteomes" id="UP001497516"/>
    </source>
</evidence>
<reference evidence="1 2" key="1">
    <citation type="submission" date="2024-04" db="EMBL/GenBank/DDBJ databases">
        <authorList>
            <person name="Fracassetti M."/>
        </authorList>
    </citation>
    <scope>NUCLEOTIDE SEQUENCE [LARGE SCALE GENOMIC DNA]</scope>
</reference>
<dbReference type="AlphaFoldDB" id="A0AAV2FDL2"/>
<dbReference type="EMBL" id="OZ034819">
    <property type="protein sequence ID" value="CAL1396047.1"/>
    <property type="molecule type" value="Genomic_DNA"/>
</dbReference>
<name>A0AAV2FDL2_9ROSI</name>
<accession>A0AAV2FDL2</accession>
<sequence>MTSAQSTVRLMRSLAKSMELENYVSPAKKTRMQDVIPPPTPDSKVIVLDDEPGLDHYELGVQNKPLTPPQKLSMKVCNPSDVHMLPFRPLFSLFSFVPFSAT</sequence>
<gene>
    <name evidence="1" type="ORF">LTRI10_LOCUS36435</name>
</gene>
<protein>
    <submittedName>
        <fullName evidence="1">Uncharacterized protein</fullName>
    </submittedName>
</protein>
<keyword evidence="2" id="KW-1185">Reference proteome</keyword>
<proteinExistence type="predicted"/>
<dbReference type="Proteomes" id="UP001497516">
    <property type="component" value="Chromosome 6"/>
</dbReference>
<evidence type="ECO:0000313" key="1">
    <source>
        <dbReference type="EMBL" id="CAL1396047.1"/>
    </source>
</evidence>
<organism evidence="1 2">
    <name type="scientific">Linum trigynum</name>
    <dbReference type="NCBI Taxonomy" id="586398"/>
    <lineage>
        <taxon>Eukaryota</taxon>
        <taxon>Viridiplantae</taxon>
        <taxon>Streptophyta</taxon>
        <taxon>Embryophyta</taxon>
        <taxon>Tracheophyta</taxon>
        <taxon>Spermatophyta</taxon>
        <taxon>Magnoliopsida</taxon>
        <taxon>eudicotyledons</taxon>
        <taxon>Gunneridae</taxon>
        <taxon>Pentapetalae</taxon>
        <taxon>rosids</taxon>
        <taxon>fabids</taxon>
        <taxon>Malpighiales</taxon>
        <taxon>Linaceae</taxon>
        <taxon>Linum</taxon>
    </lineage>
</organism>